<comment type="caution">
    <text evidence="9">The sequence shown here is derived from an EMBL/GenBank/DDBJ whole genome shotgun (WGS) entry which is preliminary data.</text>
</comment>
<evidence type="ECO:0000256" key="6">
    <source>
        <dbReference type="RuleBase" id="RU000682"/>
    </source>
</evidence>
<dbReference type="EMBL" id="AKIJ01000007">
    <property type="protein sequence ID" value="KFG25123.1"/>
    <property type="molecule type" value="Genomic_DNA"/>
</dbReference>
<feature type="DNA-binding region" description="Homeobox" evidence="5">
    <location>
        <begin position="26"/>
        <end position="85"/>
    </location>
</feature>
<dbReference type="OrthoDB" id="6159439at2759"/>
<dbReference type="Proteomes" id="UP000054524">
    <property type="component" value="Unassembled WGS sequence"/>
</dbReference>
<feature type="domain" description="Homeobox" evidence="8">
    <location>
        <begin position="24"/>
        <end position="84"/>
    </location>
</feature>
<keyword evidence="4 5" id="KW-0539">Nucleus</keyword>
<evidence type="ECO:0000256" key="3">
    <source>
        <dbReference type="ARBA" id="ARBA00023155"/>
    </source>
</evidence>
<dbReference type="InterPro" id="IPR050453">
    <property type="entry name" value="LIM_Homeobox_TF"/>
</dbReference>
<evidence type="ECO:0000256" key="1">
    <source>
        <dbReference type="ARBA" id="ARBA00004123"/>
    </source>
</evidence>
<dbReference type="HOGENOM" id="CLU_1107387_0_0_1"/>
<evidence type="ECO:0000256" key="7">
    <source>
        <dbReference type="SAM" id="MobiDB-lite"/>
    </source>
</evidence>
<comment type="subcellular location">
    <subcellularLocation>
        <location evidence="1 5 6">Nucleus</location>
    </subcellularLocation>
</comment>
<dbReference type="Gene3D" id="1.10.10.60">
    <property type="entry name" value="Homeodomain-like"/>
    <property type="match status" value="1"/>
</dbReference>
<dbReference type="InterPro" id="IPR009057">
    <property type="entry name" value="Homeodomain-like_sf"/>
</dbReference>
<dbReference type="InterPro" id="IPR001356">
    <property type="entry name" value="HD"/>
</dbReference>
<dbReference type="RefSeq" id="XP_052903678.1">
    <property type="nucleotide sequence ID" value="XM_053050049.1"/>
</dbReference>
<reference evidence="9 10" key="1">
    <citation type="journal article" date="2014" name="Genome Announc.">
        <title>Genome Sequence of the Microsporidian Species Nematocida sp1 Strain ERTm6 (ATCC PRA-372).</title>
        <authorList>
            <person name="Bakowski M.A."/>
            <person name="Priest M."/>
            <person name="Young S."/>
            <person name="Cuomo C.A."/>
            <person name="Troemel E.R."/>
        </authorList>
    </citation>
    <scope>NUCLEOTIDE SEQUENCE [LARGE SCALE GENOMIC DNA]</scope>
    <source>
        <strain evidence="9 10">ERTm6</strain>
    </source>
</reference>
<dbReference type="InterPro" id="IPR017970">
    <property type="entry name" value="Homeobox_CS"/>
</dbReference>
<dbReference type="AlphaFoldDB" id="A0A086IZ05"/>
<sequence length="251" mass="29019">MTSNRPVKFIDFTEEIMKSFERKAAPKKPRIKLDLWQIKSLEKAFEDDSHPSQKAKTKLSALLGITIKSIQIWFQNKRAKEKTKRDQSETESDSTPFTSEQEVFPPHENIPLPAEPEKKVTAQKYEESHFRLSNAPTPFDMSDISDLTMTYDISQINDSFSFDHQQNTTYSEYDSFLSSFSAPLCMPEEKPEAARQTYSSSQNGVFEQTPLFSTLNQHKCHLTNGNLTYTTDLERLDFFNELQHHMTNSII</sequence>
<dbReference type="CDD" id="cd00086">
    <property type="entry name" value="homeodomain"/>
    <property type="match status" value="1"/>
</dbReference>
<keyword evidence="2 5" id="KW-0238">DNA-binding</keyword>
<evidence type="ECO:0000256" key="5">
    <source>
        <dbReference type="PROSITE-ProRule" id="PRU00108"/>
    </source>
</evidence>
<accession>A0A086IZ05</accession>
<dbReference type="GeneID" id="77677418"/>
<gene>
    <name evidence="9" type="ORF">NESG_02445</name>
</gene>
<evidence type="ECO:0000313" key="9">
    <source>
        <dbReference type="EMBL" id="KFG25123.1"/>
    </source>
</evidence>
<dbReference type="PANTHER" id="PTHR24208:SF166">
    <property type="entry name" value="LIM HOMEOBOX TRANSCRIPTION FACTOR 1 ALPHA, ISOFORM B"/>
    <property type="match status" value="1"/>
</dbReference>
<dbReference type="GO" id="GO:0000981">
    <property type="term" value="F:DNA-binding transcription factor activity, RNA polymerase II-specific"/>
    <property type="evidence" value="ECO:0007669"/>
    <property type="project" value="InterPro"/>
</dbReference>
<name>A0A086IZ05_NEMA1</name>
<dbReference type="SUPFAM" id="SSF46689">
    <property type="entry name" value="Homeodomain-like"/>
    <property type="match status" value="1"/>
</dbReference>
<organism evidence="9 10">
    <name type="scientific">Nematocida ausubeli (strain ATCC PRA-371 / ERTm2)</name>
    <name type="common">Nematode killer fungus</name>
    <dbReference type="NCBI Taxonomy" id="1913371"/>
    <lineage>
        <taxon>Eukaryota</taxon>
        <taxon>Fungi</taxon>
        <taxon>Fungi incertae sedis</taxon>
        <taxon>Microsporidia</taxon>
        <taxon>Nematocida</taxon>
    </lineage>
</organism>
<dbReference type="PROSITE" id="PS50071">
    <property type="entry name" value="HOMEOBOX_2"/>
    <property type="match status" value="1"/>
</dbReference>
<proteinExistence type="predicted"/>
<feature type="region of interest" description="Disordered" evidence="7">
    <location>
        <begin position="78"/>
        <end position="113"/>
    </location>
</feature>
<dbReference type="GO" id="GO:0000977">
    <property type="term" value="F:RNA polymerase II transcription regulatory region sequence-specific DNA binding"/>
    <property type="evidence" value="ECO:0007669"/>
    <property type="project" value="TreeGrafter"/>
</dbReference>
<dbReference type="GO" id="GO:0005634">
    <property type="term" value="C:nucleus"/>
    <property type="evidence" value="ECO:0007669"/>
    <property type="project" value="UniProtKB-SubCell"/>
</dbReference>
<evidence type="ECO:0000259" key="8">
    <source>
        <dbReference type="PROSITE" id="PS50071"/>
    </source>
</evidence>
<dbReference type="PROSITE" id="PS00027">
    <property type="entry name" value="HOMEOBOX_1"/>
    <property type="match status" value="1"/>
</dbReference>
<protein>
    <recommendedName>
        <fullName evidence="8">Homeobox domain-containing protein</fullName>
    </recommendedName>
</protein>
<dbReference type="SMART" id="SM00389">
    <property type="entry name" value="HOX"/>
    <property type="match status" value="1"/>
</dbReference>
<evidence type="ECO:0000256" key="4">
    <source>
        <dbReference type="ARBA" id="ARBA00023242"/>
    </source>
</evidence>
<keyword evidence="3 5" id="KW-0371">Homeobox</keyword>
<evidence type="ECO:0000256" key="2">
    <source>
        <dbReference type="ARBA" id="ARBA00023125"/>
    </source>
</evidence>
<evidence type="ECO:0000313" key="10">
    <source>
        <dbReference type="Proteomes" id="UP000054524"/>
    </source>
</evidence>
<dbReference type="PANTHER" id="PTHR24208">
    <property type="entry name" value="LIM/HOMEOBOX PROTEIN LHX"/>
    <property type="match status" value="1"/>
</dbReference>
<dbReference type="Pfam" id="PF00046">
    <property type="entry name" value="Homeodomain"/>
    <property type="match status" value="1"/>
</dbReference>
<keyword evidence="10" id="KW-1185">Reference proteome</keyword>